<dbReference type="EMBL" id="LAZR01049897">
    <property type="protein sequence ID" value="KKK88565.1"/>
    <property type="molecule type" value="Genomic_DNA"/>
</dbReference>
<dbReference type="AlphaFoldDB" id="A0A0F8ZRF3"/>
<proteinExistence type="predicted"/>
<gene>
    <name evidence="1" type="ORF">LCGC14_2741860</name>
</gene>
<accession>A0A0F8ZRF3</accession>
<organism evidence="1">
    <name type="scientific">marine sediment metagenome</name>
    <dbReference type="NCBI Taxonomy" id="412755"/>
    <lineage>
        <taxon>unclassified sequences</taxon>
        <taxon>metagenomes</taxon>
        <taxon>ecological metagenomes</taxon>
    </lineage>
</organism>
<name>A0A0F8ZRF3_9ZZZZ</name>
<reference evidence="1" key="1">
    <citation type="journal article" date="2015" name="Nature">
        <title>Complex archaea that bridge the gap between prokaryotes and eukaryotes.</title>
        <authorList>
            <person name="Spang A."/>
            <person name="Saw J.H."/>
            <person name="Jorgensen S.L."/>
            <person name="Zaremba-Niedzwiedzka K."/>
            <person name="Martijn J."/>
            <person name="Lind A.E."/>
            <person name="van Eijk R."/>
            <person name="Schleper C."/>
            <person name="Guy L."/>
            <person name="Ettema T.J."/>
        </authorList>
    </citation>
    <scope>NUCLEOTIDE SEQUENCE</scope>
</reference>
<evidence type="ECO:0000313" key="1">
    <source>
        <dbReference type="EMBL" id="KKK88565.1"/>
    </source>
</evidence>
<sequence>MTRDGQTSFEEEVLSDRADRLMNLLKNWETAEESYKMAEVGKLTKARKDAKQAVMDAIDVGDNQAHRYRLGPYVIPVRPPASPKDIAFITCGQASDQFDS</sequence>
<protein>
    <submittedName>
        <fullName evidence="1">Uncharacterized protein</fullName>
    </submittedName>
</protein>
<comment type="caution">
    <text evidence="1">The sequence shown here is derived from an EMBL/GenBank/DDBJ whole genome shotgun (WGS) entry which is preliminary data.</text>
</comment>